<dbReference type="EMBL" id="PZJJ01000003">
    <property type="protein sequence ID" value="PTL39922.1"/>
    <property type="molecule type" value="Genomic_DNA"/>
</dbReference>
<gene>
    <name evidence="15" type="ORF">C6Y45_02770</name>
</gene>
<sequence length="435" mass="49740">MTSSIQYDLIGVGIGPANLGLAALLEKAQPLRAVFFDENSEFQWHPGMLIEGADLQVPFLADLVTLADPTSTYSFLNYLASQDRLHQFFFFNRFDIPRREYNNYARWAADSLENCLFGKKVIDADYIKEEEPYYRVTVLDQETKTETIYTCRYLVVGTGTKPLIPESLTGYPPEDILHTSQYLYQEKFVLDAERILVVGSGQSAAEIFLEQLQMQRGGRPEIHWFTRSPGFFQLESGKLGQEIFSPDYIDYFHRLPLEKRLEELPSLTQLRNGVEEATLHKIYELLYHRTVGGVEKGAVIQANTEVEDIAQLEDGSYRVTCRQHQEDTFFTVEVDKVILGTGYKPEIPEWFSALTSEALREKDYLKVNRDFSIAFPDDRKENLYSLTDLVHSHGAGATNLALAVHRNVTIINTAADKEIYKDPRNTVFQQFSPPK</sequence>
<evidence type="ECO:0000256" key="6">
    <source>
        <dbReference type="ARBA" id="ARBA00022630"/>
    </source>
</evidence>
<dbReference type="InterPro" id="IPR036188">
    <property type="entry name" value="FAD/NAD-bd_sf"/>
</dbReference>
<evidence type="ECO:0000256" key="10">
    <source>
        <dbReference type="ARBA" id="ARBA00029939"/>
    </source>
</evidence>
<comment type="cofactor">
    <cofactor evidence="1">
        <name>FAD</name>
        <dbReference type="ChEBI" id="CHEBI:57692"/>
    </cofactor>
</comment>
<dbReference type="EC" id="1.14.13.59" evidence="4"/>
<evidence type="ECO:0000256" key="2">
    <source>
        <dbReference type="ARBA" id="ARBA00004924"/>
    </source>
</evidence>
<organism evidence="15 16">
    <name type="scientific">Alkalicoccus saliphilus</name>
    <dbReference type="NCBI Taxonomy" id="200989"/>
    <lineage>
        <taxon>Bacteria</taxon>
        <taxon>Bacillati</taxon>
        <taxon>Bacillota</taxon>
        <taxon>Bacilli</taxon>
        <taxon>Bacillales</taxon>
        <taxon>Bacillaceae</taxon>
        <taxon>Alkalicoccus</taxon>
    </lineage>
</organism>
<protein>
    <recommendedName>
        <fullName evidence="5">L-lysine N6-monooxygenase MbtG</fullName>
        <ecNumber evidence="4">1.14.13.59</ecNumber>
    </recommendedName>
    <alternativeName>
        <fullName evidence="13">Lysine 6-N-hydroxylase</fullName>
    </alternativeName>
    <alternativeName>
        <fullName evidence="12">Lysine N6-hydroxylase</fullName>
    </alternativeName>
    <alternativeName>
        <fullName evidence="10">Lysine-N-oxygenase</fullName>
    </alternativeName>
    <alternativeName>
        <fullName evidence="11">Mycobactin synthase protein G</fullName>
    </alternativeName>
</protein>
<comment type="similarity">
    <text evidence="3">Belongs to the lysine N(6)-hydroxylase/L-ornithine N(5)-oxygenase family.</text>
</comment>
<evidence type="ECO:0000313" key="16">
    <source>
        <dbReference type="Proteomes" id="UP000240509"/>
    </source>
</evidence>
<evidence type="ECO:0000256" key="3">
    <source>
        <dbReference type="ARBA" id="ARBA00007588"/>
    </source>
</evidence>
<comment type="pathway">
    <text evidence="2">Siderophore biosynthesis.</text>
</comment>
<name>A0A2T4U936_9BACI</name>
<evidence type="ECO:0000256" key="8">
    <source>
        <dbReference type="ARBA" id="ARBA00022857"/>
    </source>
</evidence>
<evidence type="ECO:0000256" key="5">
    <source>
        <dbReference type="ARBA" id="ARBA00016406"/>
    </source>
</evidence>
<comment type="caution">
    <text evidence="15">The sequence shown here is derived from an EMBL/GenBank/DDBJ whole genome shotgun (WGS) entry which is preliminary data.</text>
</comment>
<proteinExistence type="inferred from homology"/>
<keyword evidence="6" id="KW-0285">Flavoprotein</keyword>
<dbReference type="SUPFAM" id="SSF51905">
    <property type="entry name" value="FAD/NAD(P)-binding domain"/>
    <property type="match status" value="2"/>
</dbReference>
<keyword evidence="8" id="KW-0521">NADP</keyword>
<evidence type="ECO:0000256" key="9">
    <source>
        <dbReference type="ARBA" id="ARBA00023002"/>
    </source>
</evidence>
<dbReference type="Gene3D" id="3.50.50.60">
    <property type="entry name" value="FAD/NAD(P)-binding domain"/>
    <property type="match status" value="1"/>
</dbReference>
<dbReference type="InterPro" id="IPR025700">
    <property type="entry name" value="Lys/Orn_oxygenase"/>
</dbReference>
<evidence type="ECO:0000313" key="15">
    <source>
        <dbReference type="EMBL" id="PTL39922.1"/>
    </source>
</evidence>
<keyword evidence="16" id="KW-1185">Reference proteome</keyword>
<reference evidence="15 16" key="1">
    <citation type="submission" date="2018-03" db="EMBL/GenBank/DDBJ databases">
        <title>Alkalicoccus saliphilus sp. nov., isolated from a mineral pool.</title>
        <authorList>
            <person name="Zhao B."/>
        </authorList>
    </citation>
    <scope>NUCLEOTIDE SEQUENCE [LARGE SCALE GENOMIC DNA]</scope>
    <source>
        <strain evidence="15 16">6AG</strain>
    </source>
</reference>
<keyword evidence="15" id="KW-0503">Monooxygenase</keyword>
<dbReference type="PANTHER" id="PTHR42802:SF1">
    <property type="entry name" value="L-ORNITHINE N(5)-MONOOXYGENASE"/>
    <property type="match status" value="1"/>
</dbReference>
<keyword evidence="9" id="KW-0560">Oxidoreductase</keyword>
<dbReference type="Pfam" id="PF13434">
    <property type="entry name" value="Lys_Orn_oxgnase"/>
    <property type="match status" value="1"/>
</dbReference>
<dbReference type="AlphaFoldDB" id="A0A2T4U936"/>
<evidence type="ECO:0000256" key="7">
    <source>
        <dbReference type="ARBA" id="ARBA00022827"/>
    </source>
</evidence>
<dbReference type="OrthoDB" id="7527071at2"/>
<comment type="catalytic activity">
    <reaction evidence="14">
        <text>L-lysine + NADPH + O2 = N(6)-hydroxy-L-lysine + NADP(+) + H2O</text>
        <dbReference type="Rhea" id="RHEA:23228"/>
        <dbReference type="ChEBI" id="CHEBI:15377"/>
        <dbReference type="ChEBI" id="CHEBI:15379"/>
        <dbReference type="ChEBI" id="CHEBI:32551"/>
        <dbReference type="ChEBI" id="CHEBI:57783"/>
        <dbReference type="ChEBI" id="CHEBI:57820"/>
        <dbReference type="ChEBI" id="CHEBI:58349"/>
        <dbReference type="EC" id="1.14.13.59"/>
    </reaction>
</comment>
<dbReference type="GO" id="GO:0047091">
    <property type="term" value="F:L-lysine 6-monooxygenase (NADPH) activity"/>
    <property type="evidence" value="ECO:0007669"/>
    <property type="project" value="UniProtKB-EC"/>
</dbReference>
<evidence type="ECO:0000256" key="14">
    <source>
        <dbReference type="ARBA" id="ARBA00048407"/>
    </source>
</evidence>
<dbReference type="PANTHER" id="PTHR42802">
    <property type="entry name" value="MONOOXYGENASE"/>
    <property type="match status" value="1"/>
</dbReference>
<keyword evidence="7" id="KW-0274">FAD</keyword>
<evidence type="ECO:0000256" key="4">
    <source>
        <dbReference type="ARBA" id="ARBA00013076"/>
    </source>
</evidence>
<evidence type="ECO:0000256" key="13">
    <source>
        <dbReference type="ARBA" id="ARBA00032738"/>
    </source>
</evidence>
<evidence type="ECO:0000256" key="1">
    <source>
        <dbReference type="ARBA" id="ARBA00001974"/>
    </source>
</evidence>
<evidence type="ECO:0000256" key="11">
    <source>
        <dbReference type="ARBA" id="ARBA00031158"/>
    </source>
</evidence>
<dbReference type="Proteomes" id="UP000240509">
    <property type="component" value="Unassembled WGS sequence"/>
</dbReference>
<accession>A0A2T4U936</accession>
<evidence type="ECO:0000256" key="12">
    <source>
        <dbReference type="ARBA" id="ARBA00032493"/>
    </source>
</evidence>